<organism evidence="2 3">
    <name type="scientific">Aliiroseovarius crassostreae</name>
    <dbReference type="NCBI Taxonomy" id="154981"/>
    <lineage>
        <taxon>Bacteria</taxon>
        <taxon>Pseudomonadati</taxon>
        <taxon>Pseudomonadota</taxon>
        <taxon>Alphaproteobacteria</taxon>
        <taxon>Rhodobacterales</taxon>
        <taxon>Paracoccaceae</taxon>
        <taxon>Aliiroseovarius</taxon>
    </lineage>
</organism>
<dbReference type="RefSeq" id="WP_074963599.1">
    <property type="nucleotide sequence ID" value="NZ_CP080782.1"/>
</dbReference>
<dbReference type="OrthoDB" id="7866534at2"/>
<keyword evidence="1" id="KW-0812">Transmembrane</keyword>
<evidence type="ECO:0000313" key="3">
    <source>
        <dbReference type="Proteomes" id="UP000050471"/>
    </source>
</evidence>
<evidence type="ECO:0000256" key="1">
    <source>
        <dbReference type="SAM" id="Phobius"/>
    </source>
</evidence>
<evidence type="ECO:0000313" key="2">
    <source>
        <dbReference type="EMBL" id="KPN64143.1"/>
    </source>
</evidence>
<feature type="transmembrane region" description="Helical" evidence="1">
    <location>
        <begin position="52"/>
        <end position="75"/>
    </location>
</feature>
<dbReference type="STRING" id="154981.AKJ29_15950"/>
<keyword evidence="1" id="KW-1133">Transmembrane helix</keyword>
<keyword evidence="1" id="KW-0472">Membrane</keyword>
<sequence length="116" mass="12864">MADANYAKFSKRMRDIETRHRKMSRGYVQLVERDGLLVPASRSGGLRRGFPLRGLAVALALFLVFKAFLMVQLGATTYETRVAKLAAGTGVEQAGAWVMATDPISQWIAGRMRTLF</sequence>
<comment type="caution">
    <text evidence="2">The sequence shown here is derived from an EMBL/GenBank/DDBJ whole genome shotgun (WGS) entry which is preliminary data.</text>
</comment>
<dbReference type="AlphaFoldDB" id="A0A0P7J751"/>
<protein>
    <submittedName>
        <fullName evidence="2">Uncharacterized protein</fullName>
    </submittedName>
</protein>
<reference evidence="2 3" key="1">
    <citation type="submission" date="2015-09" db="EMBL/GenBank/DDBJ databases">
        <title>Draft genome sequence of Aliiroseovarius crassostreae CV919-312TSm, the causative agent of Roseovarius Oyster Disease (formerly Juvenile Oyster Disease).</title>
        <authorList>
            <person name="Kessner L."/>
            <person name="Spinard E."/>
            <person name="Nelson D."/>
        </authorList>
    </citation>
    <scope>NUCLEOTIDE SEQUENCE [LARGE SCALE GENOMIC DNA]</scope>
    <source>
        <strain evidence="2 3">CV919-312</strain>
    </source>
</reference>
<dbReference type="Proteomes" id="UP000050471">
    <property type="component" value="Unassembled WGS sequence"/>
</dbReference>
<name>A0A0P7J751_9RHOB</name>
<dbReference type="EMBL" id="LKBA01000004">
    <property type="protein sequence ID" value="KPN64143.1"/>
    <property type="molecule type" value="Genomic_DNA"/>
</dbReference>
<gene>
    <name evidence="2" type="ORF">AKJ29_15950</name>
</gene>
<proteinExistence type="predicted"/>
<accession>A0A0P7J751</accession>
<keyword evidence="3" id="KW-1185">Reference proteome</keyword>